<dbReference type="EMBL" id="CAJOBJ010009081">
    <property type="protein sequence ID" value="CAF4129091.1"/>
    <property type="molecule type" value="Genomic_DNA"/>
</dbReference>
<dbReference type="EMBL" id="CAJOBH010005978">
    <property type="protein sequence ID" value="CAF4041412.1"/>
    <property type="molecule type" value="Genomic_DNA"/>
</dbReference>
<organism evidence="1 3">
    <name type="scientific">Rotaria magnacalcarata</name>
    <dbReference type="NCBI Taxonomy" id="392030"/>
    <lineage>
        <taxon>Eukaryota</taxon>
        <taxon>Metazoa</taxon>
        <taxon>Spiralia</taxon>
        <taxon>Gnathifera</taxon>
        <taxon>Rotifera</taxon>
        <taxon>Eurotatoria</taxon>
        <taxon>Bdelloidea</taxon>
        <taxon>Philodinida</taxon>
        <taxon>Philodinidae</taxon>
        <taxon>Rotaria</taxon>
    </lineage>
</organism>
<sequence length="233" mass="26209">MSSTKTTGNKTMLCQYSLVRFSIMIACLAGSKNSRDINLRCILVESIASASKTVVVCVAGFEGLSSAVPKFINLIKELLLSAATPIAVVFRYDSTDIGLSEGKYYKMTIATLVDDLTHATEYLLNSYKKKTIFFGHSLGSCKKIILLAPALNQYDLHRYCNPIDVCKSYRAHKVLYAFTRLCSQEDFSFKLNDYENHNLHIHGNQDSVVPIEKEPDILQEWTIKAVEFICRNE</sequence>
<evidence type="ECO:0000313" key="1">
    <source>
        <dbReference type="EMBL" id="CAF4041412.1"/>
    </source>
</evidence>
<dbReference type="Proteomes" id="UP000681967">
    <property type="component" value="Unassembled WGS sequence"/>
</dbReference>
<accession>A0A8S2PF31</accession>
<proteinExistence type="predicted"/>
<dbReference type="AlphaFoldDB" id="A0A8S2PF31"/>
<evidence type="ECO:0000313" key="2">
    <source>
        <dbReference type="EMBL" id="CAF4129091.1"/>
    </source>
</evidence>
<reference evidence="1" key="1">
    <citation type="submission" date="2021-02" db="EMBL/GenBank/DDBJ databases">
        <authorList>
            <person name="Nowell W R."/>
        </authorList>
    </citation>
    <scope>NUCLEOTIDE SEQUENCE</scope>
</reference>
<comment type="caution">
    <text evidence="1">The sequence shown here is derived from an EMBL/GenBank/DDBJ whole genome shotgun (WGS) entry which is preliminary data.</text>
</comment>
<protein>
    <submittedName>
        <fullName evidence="1">Uncharacterized protein</fullName>
    </submittedName>
</protein>
<dbReference type="InterPro" id="IPR029058">
    <property type="entry name" value="AB_hydrolase_fold"/>
</dbReference>
<name>A0A8S2PF31_9BILA</name>
<gene>
    <name evidence="1" type="ORF">BYL167_LOCUS15903</name>
    <name evidence="2" type="ORF">GIL414_LOCUS18435</name>
</gene>
<dbReference type="Gene3D" id="3.40.50.1820">
    <property type="entry name" value="alpha/beta hydrolase"/>
    <property type="match status" value="1"/>
</dbReference>
<evidence type="ECO:0000313" key="3">
    <source>
        <dbReference type="Proteomes" id="UP000681967"/>
    </source>
</evidence>
<dbReference type="Proteomes" id="UP000681720">
    <property type="component" value="Unassembled WGS sequence"/>
</dbReference>
<dbReference type="SUPFAM" id="SSF53474">
    <property type="entry name" value="alpha/beta-Hydrolases"/>
    <property type="match status" value="1"/>
</dbReference>